<keyword evidence="3" id="KW-1185">Reference proteome</keyword>
<sequence>MDHAEIEDYLSRYAATLSRFDAEGGAALWAEPGVIVDDRFSGVLEDRASMARGLERSYPLYRALGLASVRHELLDVTPLTGAVVLLHVRWRFLDDDGAELTDSTAYYIVRRDEDGPHACVCVQVDDAAKLQELAAARGIDLADFLPDAPPA</sequence>
<evidence type="ECO:0000259" key="1">
    <source>
        <dbReference type="Pfam" id="PF13577"/>
    </source>
</evidence>
<dbReference type="Pfam" id="PF13577">
    <property type="entry name" value="SnoaL_4"/>
    <property type="match status" value="1"/>
</dbReference>
<dbReference type="Proteomes" id="UP000676853">
    <property type="component" value="Unassembled WGS sequence"/>
</dbReference>
<dbReference type="Gene3D" id="3.10.450.50">
    <property type="match status" value="1"/>
</dbReference>
<proteinExistence type="predicted"/>
<dbReference type="SUPFAM" id="SSF54427">
    <property type="entry name" value="NTF2-like"/>
    <property type="match status" value="1"/>
</dbReference>
<dbReference type="RefSeq" id="WP_212553709.1">
    <property type="nucleotide sequence ID" value="NZ_JAGXOE010000022.1"/>
</dbReference>
<evidence type="ECO:0000313" key="2">
    <source>
        <dbReference type="EMBL" id="MBS4101772.1"/>
    </source>
</evidence>
<name>A0ABS5NCY4_TSUPA</name>
<evidence type="ECO:0000313" key="3">
    <source>
        <dbReference type="Proteomes" id="UP000676853"/>
    </source>
</evidence>
<comment type="caution">
    <text evidence="2">The sequence shown here is derived from an EMBL/GenBank/DDBJ whole genome shotgun (WGS) entry which is preliminary data.</text>
</comment>
<dbReference type="InterPro" id="IPR032710">
    <property type="entry name" value="NTF2-like_dom_sf"/>
</dbReference>
<organism evidence="2 3">
    <name type="scientific">Tsukamurella paurometabola</name>
    <name type="common">Corynebacterium paurometabolum</name>
    <dbReference type="NCBI Taxonomy" id="2061"/>
    <lineage>
        <taxon>Bacteria</taxon>
        <taxon>Bacillati</taxon>
        <taxon>Actinomycetota</taxon>
        <taxon>Actinomycetes</taxon>
        <taxon>Mycobacteriales</taxon>
        <taxon>Tsukamurellaceae</taxon>
        <taxon>Tsukamurella</taxon>
    </lineage>
</organism>
<accession>A0ABS5NCY4</accession>
<protein>
    <submittedName>
        <fullName evidence="2">Nuclear transport factor 2 family protein</fullName>
    </submittedName>
</protein>
<gene>
    <name evidence="2" type="ORF">KFZ73_11035</name>
</gene>
<reference evidence="2 3" key="1">
    <citation type="submission" date="2021-04" db="EMBL/GenBank/DDBJ databases">
        <title>Whole genome sequence analysis of a thiophenic sulfur metabolizing bacteria.</title>
        <authorList>
            <person name="Akhtar N."/>
            <person name="Akram J."/>
            <person name="Aslam A."/>
        </authorList>
    </citation>
    <scope>NUCLEOTIDE SEQUENCE [LARGE SCALE GENOMIC DNA]</scope>
    <source>
        <strain evidence="2 3">3OW</strain>
    </source>
</reference>
<dbReference type="EMBL" id="JAGXOE010000022">
    <property type="protein sequence ID" value="MBS4101772.1"/>
    <property type="molecule type" value="Genomic_DNA"/>
</dbReference>
<dbReference type="InterPro" id="IPR037401">
    <property type="entry name" value="SnoaL-like"/>
</dbReference>
<feature type="domain" description="SnoaL-like" evidence="1">
    <location>
        <begin position="2"/>
        <end position="64"/>
    </location>
</feature>